<dbReference type="AlphaFoldDB" id="A0A7H9CIM5"/>
<evidence type="ECO:0000256" key="4">
    <source>
        <dbReference type="ARBA" id="ARBA00022553"/>
    </source>
</evidence>
<dbReference type="InterPro" id="IPR036097">
    <property type="entry name" value="HisK_dim/P_sf"/>
</dbReference>
<dbReference type="PROSITE" id="PS50109">
    <property type="entry name" value="HIS_KIN"/>
    <property type="match status" value="1"/>
</dbReference>
<proteinExistence type="predicted"/>
<dbReference type="Proteomes" id="UP000509414">
    <property type="component" value="Chromosome"/>
</dbReference>
<organism evidence="12 13">
    <name type="scientific">Candidatus Campylobacter infans</name>
    <dbReference type="NCBI Taxonomy" id="2561898"/>
    <lineage>
        <taxon>Bacteria</taxon>
        <taxon>Pseudomonadati</taxon>
        <taxon>Campylobacterota</taxon>
        <taxon>Epsilonproteobacteria</taxon>
        <taxon>Campylobacterales</taxon>
        <taxon>Campylobacteraceae</taxon>
        <taxon>Campylobacter</taxon>
    </lineage>
</organism>
<dbReference type="CDD" id="cd00082">
    <property type="entry name" value="HisKA"/>
    <property type="match status" value="1"/>
</dbReference>
<dbReference type="InterPro" id="IPR003661">
    <property type="entry name" value="HisK_dim/P_dom"/>
</dbReference>
<feature type="domain" description="Histidine kinase" evidence="11">
    <location>
        <begin position="205"/>
        <end position="415"/>
    </location>
</feature>
<dbReference type="InterPro" id="IPR050428">
    <property type="entry name" value="TCS_sensor_his_kinase"/>
</dbReference>
<evidence type="ECO:0000259" key="11">
    <source>
        <dbReference type="PROSITE" id="PS50109"/>
    </source>
</evidence>
<dbReference type="SUPFAM" id="SSF47384">
    <property type="entry name" value="Homodimeric domain of signal transducing histidine kinase"/>
    <property type="match status" value="1"/>
</dbReference>
<dbReference type="Pfam" id="PF02518">
    <property type="entry name" value="HATPase_c"/>
    <property type="match status" value="1"/>
</dbReference>
<evidence type="ECO:0000256" key="10">
    <source>
        <dbReference type="SAM" id="Phobius"/>
    </source>
</evidence>
<dbReference type="SUPFAM" id="SSF55874">
    <property type="entry name" value="ATPase domain of HSP90 chaperone/DNA topoisomerase II/histidine kinase"/>
    <property type="match status" value="1"/>
</dbReference>
<feature type="transmembrane region" description="Helical" evidence="10">
    <location>
        <begin position="117"/>
        <end position="142"/>
    </location>
</feature>
<accession>A0A7H9CIM5</accession>
<evidence type="ECO:0000313" key="13">
    <source>
        <dbReference type="Proteomes" id="UP000509414"/>
    </source>
</evidence>
<dbReference type="InterPro" id="IPR003594">
    <property type="entry name" value="HATPase_dom"/>
</dbReference>
<gene>
    <name evidence="12" type="primary">cosS</name>
    <name evidence="12" type="ORF">CINF_0096</name>
</gene>
<evidence type="ECO:0000256" key="7">
    <source>
        <dbReference type="ARBA" id="ARBA00022777"/>
    </source>
</evidence>
<comment type="catalytic activity">
    <reaction evidence="1">
        <text>ATP + protein L-histidine = ADP + protein N-phospho-L-histidine.</text>
        <dbReference type="EC" id="2.7.13.3"/>
    </reaction>
</comment>
<dbReference type="PANTHER" id="PTHR45436">
    <property type="entry name" value="SENSOR HISTIDINE KINASE YKOH"/>
    <property type="match status" value="1"/>
</dbReference>
<dbReference type="Gene3D" id="3.30.565.10">
    <property type="entry name" value="Histidine kinase-like ATPase, C-terminal domain"/>
    <property type="match status" value="1"/>
</dbReference>
<comment type="subcellular location">
    <subcellularLocation>
        <location evidence="2">Membrane</location>
    </subcellularLocation>
</comment>
<dbReference type="Pfam" id="PF00512">
    <property type="entry name" value="HisKA"/>
    <property type="match status" value="1"/>
</dbReference>
<dbReference type="PANTHER" id="PTHR45436:SF5">
    <property type="entry name" value="SENSOR HISTIDINE KINASE TRCS"/>
    <property type="match status" value="1"/>
</dbReference>
<keyword evidence="9 10" id="KW-0472">Membrane</keyword>
<evidence type="ECO:0000256" key="3">
    <source>
        <dbReference type="ARBA" id="ARBA00012438"/>
    </source>
</evidence>
<keyword evidence="5" id="KW-0808">Transferase</keyword>
<dbReference type="PRINTS" id="PR00344">
    <property type="entry name" value="BCTRLSENSOR"/>
</dbReference>
<name>A0A7H9CIM5_9BACT</name>
<dbReference type="GO" id="GO:0000155">
    <property type="term" value="F:phosphorelay sensor kinase activity"/>
    <property type="evidence" value="ECO:0007669"/>
    <property type="project" value="InterPro"/>
</dbReference>
<dbReference type="SMART" id="SM00388">
    <property type="entry name" value="HisKA"/>
    <property type="match status" value="1"/>
</dbReference>
<keyword evidence="6 10" id="KW-0812">Transmembrane</keyword>
<dbReference type="Gene3D" id="1.10.287.130">
    <property type="match status" value="1"/>
</dbReference>
<evidence type="ECO:0000256" key="6">
    <source>
        <dbReference type="ARBA" id="ARBA00022692"/>
    </source>
</evidence>
<reference evidence="12 13" key="1">
    <citation type="submission" date="2020-02" db="EMBL/GenBank/DDBJ databases">
        <title>Complete genome sequence of the novel Campylobacter species Candidatus Campylobacter infans.</title>
        <authorList>
            <person name="Duim B."/>
            <person name="Zomer A."/>
            <person name="van der Graaf L."/>
            <person name="Wagenaar J."/>
        </authorList>
    </citation>
    <scope>NUCLEOTIDE SEQUENCE [LARGE SCALE GENOMIC DNA]</scope>
    <source>
        <strain evidence="12 13">19S00001</strain>
    </source>
</reference>
<dbReference type="InterPro" id="IPR005467">
    <property type="entry name" value="His_kinase_dom"/>
</dbReference>
<dbReference type="GO" id="GO:0005886">
    <property type="term" value="C:plasma membrane"/>
    <property type="evidence" value="ECO:0007669"/>
    <property type="project" value="TreeGrafter"/>
</dbReference>
<dbReference type="SMART" id="SM00387">
    <property type="entry name" value="HATPase_c"/>
    <property type="match status" value="1"/>
</dbReference>
<protein>
    <recommendedName>
        <fullName evidence="3">histidine kinase</fullName>
        <ecNumber evidence="3">2.7.13.3</ecNumber>
    </recommendedName>
</protein>
<evidence type="ECO:0000256" key="1">
    <source>
        <dbReference type="ARBA" id="ARBA00000085"/>
    </source>
</evidence>
<keyword evidence="13" id="KW-1185">Reference proteome</keyword>
<dbReference type="InterPro" id="IPR004358">
    <property type="entry name" value="Sig_transdc_His_kin-like_C"/>
</dbReference>
<evidence type="ECO:0000256" key="9">
    <source>
        <dbReference type="ARBA" id="ARBA00023136"/>
    </source>
</evidence>
<dbReference type="InterPro" id="IPR036890">
    <property type="entry name" value="HATPase_C_sf"/>
</dbReference>
<evidence type="ECO:0000313" key="12">
    <source>
        <dbReference type="EMBL" id="QLI04649.1"/>
    </source>
</evidence>
<dbReference type="KEGG" id="cinf:CINF_0096"/>
<dbReference type="EMBL" id="CP049075">
    <property type="protein sequence ID" value="QLI04649.1"/>
    <property type="molecule type" value="Genomic_DNA"/>
</dbReference>
<keyword evidence="4" id="KW-0597">Phosphoprotein</keyword>
<keyword evidence="7 12" id="KW-0418">Kinase</keyword>
<sequence>MLHPKSLRARFAFQLALAGAMLILIFSVVLYQYIKISIFENIIVSLKNEAIQISALNNLKTNDTFMRGQISVKITKNINESKPRFEENKKEQFITLFYPLGELCLELRKDSTEYNEIISQILSNILFLNASAIFLILFYALFLSRMLLMPIRSLSLKLSRLNENFLKNVEPSSVPSEFKPLVNSINMLIQRIATFAKYQKELFIGAAHELKTPLAVMKTKAEVTLLKERDKQAYIEVIKQNIQSIDKMNKMISSILEIGRQEGAQFEKPTRTDIIALLGEICDGFKALASAQGLNLITKFSPNTLKINIQSTLFTHIVQNFIQNALKFSPDSGSVVVRCALRPNNELEICVIDEGCGVDESKDLFAPFKRYGDKGGSGLGLFLAKNAAAALGAQISVENRKDGKNGTIACLKIFF</sequence>
<feature type="transmembrane region" description="Helical" evidence="10">
    <location>
        <begin position="12"/>
        <end position="34"/>
    </location>
</feature>
<evidence type="ECO:0000256" key="8">
    <source>
        <dbReference type="ARBA" id="ARBA00022989"/>
    </source>
</evidence>
<keyword evidence="8 10" id="KW-1133">Transmembrane helix</keyword>
<dbReference type="RefSeq" id="WP_420808758.1">
    <property type="nucleotide sequence ID" value="NZ_CP049075.1"/>
</dbReference>
<dbReference type="EC" id="2.7.13.3" evidence="3"/>
<evidence type="ECO:0000256" key="5">
    <source>
        <dbReference type="ARBA" id="ARBA00022679"/>
    </source>
</evidence>
<evidence type="ECO:0000256" key="2">
    <source>
        <dbReference type="ARBA" id="ARBA00004370"/>
    </source>
</evidence>